<name>A0A1K0ILF6_CUPNE</name>
<gene>
    <name evidence="1" type="ORF">CNECB9_4370025</name>
</gene>
<proteinExistence type="predicted"/>
<sequence>MVALPIMGATATTDITDTTGMTTRQYAYESRYDGCDVLPPPRTGQGFFPLTRVTERSLLSKPLCSGHLLSSG</sequence>
<dbReference type="AlphaFoldDB" id="A0A1K0ILF6"/>
<dbReference type="EMBL" id="FMSH01000376">
    <property type="protein sequence ID" value="SCU84800.1"/>
    <property type="molecule type" value="Genomic_DNA"/>
</dbReference>
<organism evidence="1">
    <name type="scientific">Cupriavidus necator</name>
    <name type="common">Alcaligenes eutrophus</name>
    <name type="synonym">Ralstonia eutropha</name>
    <dbReference type="NCBI Taxonomy" id="106590"/>
    <lineage>
        <taxon>Bacteria</taxon>
        <taxon>Pseudomonadati</taxon>
        <taxon>Pseudomonadota</taxon>
        <taxon>Betaproteobacteria</taxon>
        <taxon>Burkholderiales</taxon>
        <taxon>Burkholderiaceae</taxon>
        <taxon>Cupriavidus</taxon>
    </lineage>
</organism>
<evidence type="ECO:0000313" key="1">
    <source>
        <dbReference type="EMBL" id="SCU84800.1"/>
    </source>
</evidence>
<protein>
    <submittedName>
        <fullName evidence="1">Uncharacterized protein</fullName>
    </submittedName>
</protein>
<reference evidence="1" key="1">
    <citation type="submission" date="2016-09" db="EMBL/GenBank/DDBJ databases">
        <authorList>
            <person name="Capua I."/>
            <person name="De Benedictis P."/>
            <person name="Joannis T."/>
            <person name="Lombin L.H."/>
            <person name="Cattoli G."/>
        </authorList>
    </citation>
    <scope>NUCLEOTIDE SEQUENCE</scope>
    <source>
        <strain evidence="1">B9</strain>
    </source>
</reference>
<accession>A0A1K0ILF6</accession>